<evidence type="ECO:0008006" key="5">
    <source>
        <dbReference type="Google" id="ProtNLM"/>
    </source>
</evidence>
<dbReference type="Pfam" id="PF04179">
    <property type="entry name" value="Init_tRNA_PT"/>
    <property type="match status" value="1"/>
</dbReference>
<organism evidence="3 4">
    <name type="scientific">Somion occarium</name>
    <dbReference type="NCBI Taxonomy" id="3059160"/>
    <lineage>
        <taxon>Eukaryota</taxon>
        <taxon>Fungi</taxon>
        <taxon>Dikarya</taxon>
        <taxon>Basidiomycota</taxon>
        <taxon>Agaricomycotina</taxon>
        <taxon>Agaricomycetes</taxon>
        <taxon>Polyporales</taxon>
        <taxon>Cerrenaceae</taxon>
        <taxon>Somion</taxon>
    </lineage>
</organism>
<dbReference type="InterPro" id="IPR007306">
    <property type="entry name" value="Rit1"/>
</dbReference>
<dbReference type="InterPro" id="IPR033421">
    <property type="entry name" value="Rit1_DUSP-like"/>
</dbReference>
<dbReference type="PANTHER" id="PTHR31811">
    <property type="entry name" value="TRNA A64-2'-O-RIBOSYLPHOSPHATE TRANSFERASE"/>
    <property type="match status" value="1"/>
</dbReference>
<keyword evidence="4" id="KW-1185">Reference proteome</keyword>
<reference evidence="4" key="1">
    <citation type="submission" date="2024-04" db="EMBL/GenBank/DDBJ databases">
        <authorList>
            <person name="Shaw F."/>
            <person name="Minotto A."/>
        </authorList>
    </citation>
    <scope>NUCLEOTIDE SEQUENCE [LARGE SCALE GENOMIC DNA]</scope>
</reference>
<dbReference type="EMBL" id="OZ037951">
    <property type="protein sequence ID" value="CAL1714610.1"/>
    <property type="molecule type" value="Genomic_DNA"/>
</dbReference>
<sequence length="439" mass="49205">MIFSLFHNPQHREERAEALVLLRKESLDIYNRLHSIAEDIKFVEDVCQSYPDLPVLPNLRCGAWYVDPKLMRHAGAYFKSTDGHTNNWSFNLRRPNLHLLSTVIHCHGIILVDSTRAGKRMPDALSKTIPIWCSVINKAIRKLYTKDADWDTHFYCPPGVVSAQEQSQIETRLDDWATSLAESSYSLPILPLPLRPMWITPSASTFPRLPPTSEAQFFPIICVSASKQIQEGIERRSQGFAYVQGSGDDHELWGLGLTPQIFWQHQDQLLSATRGTLPEVVKTLVASSPHRQHEDWLKPPTPISKVGGRLLICAIADVPSGLPPHLPNSDDRIAYVIVTNEPTAFDDAVGKDEFERKDVLVLSMQEGKRGQAQFLQTVLPRAVPFIGTYIMGGTKVCICCHNGKDASRTYVGMRTNSRSPLACSGSFQVDLKQTLLVSR</sequence>
<evidence type="ECO:0000313" key="3">
    <source>
        <dbReference type="EMBL" id="CAL1714610.1"/>
    </source>
</evidence>
<dbReference type="Proteomes" id="UP001497453">
    <property type="component" value="Chromosome 8"/>
</dbReference>
<evidence type="ECO:0000313" key="4">
    <source>
        <dbReference type="Proteomes" id="UP001497453"/>
    </source>
</evidence>
<dbReference type="Pfam" id="PF17184">
    <property type="entry name" value="Rit1_C"/>
    <property type="match status" value="1"/>
</dbReference>
<feature type="domain" description="Rit1 DUSP-like" evidence="1">
    <location>
        <begin position="359"/>
        <end position="408"/>
    </location>
</feature>
<name>A0ABP1E3S4_9APHY</name>
<protein>
    <recommendedName>
        <fullName evidence="5">Initiator tRNA phosphoribosyl transferase</fullName>
    </recommendedName>
</protein>
<accession>A0ABP1E3S4</accession>
<dbReference type="InterPro" id="IPR033449">
    <property type="entry name" value="Rit1_N"/>
</dbReference>
<dbReference type="PANTHER" id="PTHR31811:SF0">
    <property type="entry name" value="TRNA A64-2'-O-RIBOSYLPHOSPHATE TRANSFERASE"/>
    <property type="match status" value="1"/>
</dbReference>
<proteinExistence type="predicted"/>
<gene>
    <name evidence="3" type="ORF">GFSPODELE1_LOCUS9846</name>
</gene>
<evidence type="ECO:0000259" key="1">
    <source>
        <dbReference type="Pfam" id="PF04179"/>
    </source>
</evidence>
<dbReference type="PIRSF" id="PIRSF007747">
    <property type="entry name" value="Ribosyl_Ptfrase"/>
    <property type="match status" value="1"/>
</dbReference>
<feature type="domain" description="Rit1 N-terminal" evidence="2">
    <location>
        <begin position="22"/>
        <end position="285"/>
    </location>
</feature>
<evidence type="ECO:0000259" key="2">
    <source>
        <dbReference type="Pfam" id="PF17184"/>
    </source>
</evidence>